<feature type="chain" id="PRO_5026927921" description="Outer membrane scaffolding protein for murein synthesis (MipA/OmpV family)" evidence="6">
    <location>
        <begin position="24"/>
        <end position="257"/>
    </location>
</feature>
<dbReference type="Pfam" id="PF06629">
    <property type="entry name" value="MipA"/>
    <property type="match status" value="1"/>
</dbReference>
<evidence type="ECO:0000256" key="4">
    <source>
        <dbReference type="ARBA" id="ARBA00023136"/>
    </source>
</evidence>
<comment type="subcellular location">
    <subcellularLocation>
        <location evidence="1">Cell outer membrane</location>
    </subcellularLocation>
</comment>
<keyword evidence="4" id="KW-0472">Membrane</keyword>
<dbReference type="GO" id="GO:0009279">
    <property type="term" value="C:cell outer membrane"/>
    <property type="evidence" value="ECO:0007669"/>
    <property type="project" value="UniProtKB-SubCell"/>
</dbReference>
<dbReference type="Proteomes" id="UP000494255">
    <property type="component" value="Unassembled WGS sequence"/>
</dbReference>
<dbReference type="PANTHER" id="PTHR38776">
    <property type="entry name" value="MLTA-INTERACTING PROTEIN-RELATED"/>
    <property type="match status" value="1"/>
</dbReference>
<comment type="similarity">
    <text evidence="2">Belongs to the MipA/OmpV family.</text>
</comment>
<evidence type="ECO:0000256" key="2">
    <source>
        <dbReference type="ARBA" id="ARBA00005722"/>
    </source>
</evidence>
<gene>
    <name evidence="7" type="ORF">LMG24238_06346</name>
</gene>
<dbReference type="AlphaFoldDB" id="A0A6J5CHW4"/>
<dbReference type="PANTHER" id="PTHR38776:SF1">
    <property type="entry name" value="MLTA-INTERACTING PROTEIN-RELATED"/>
    <property type="match status" value="1"/>
</dbReference>
<evidence type="ECO:0000313" key="8">
    <source>
        <dbReference type="Proteomes" id="UP000494255"/>
    </source>
</evidence>
<sequence>MRKRFAYLCVPLFGLTCSSMAYAENFYMFSLAGGVAPRYQGSRDYRPFVAPLIAAEFSNGIFLSAMDGLGYKRSFANGMFASAALSYDFGRTDRNRADLPGSDYLKGMGRIPGSVMLSVQVGAHLFGPSTISITLDQPVTNTSHGTSGHVDLTVPVLQSVDNEISIKGSVHAGSGRYTQTFFGVTDAQAAASRFQPYAVKGGFDSAKVSVGWTYMFSPRWSVHTEGGVTRLLGASANSPIVQSKNNYFAISALTYRY</sequence>
<name>A0A6J5CHW4_9BURK</name>
<evidence type="ECO:0008006" key="9">
    <source>
        <dbReference type="Google" id="ProtNLM"/>
    </source>
</evidence>
<dbReference type="EMBL" id="CADIKC010000012">
    <property type="protein sequence ID" value="CAB3737649.1"/>
    <property type="molecule type" value="Genomic_DNA"/>
</dbReference>
<keyword evidence="5" id="KW-0998">Cell outer membrane</keyword>
<organism evidence="7 8">
    <name type="scientific">Paraburkholderia sediminicola</name>
    <dbReference type="NCBI Taxonomy" id="458836"/>
    <lineage>
        <taxon>Bacteria</taxon>
        <taxon>Pseudomonadati</taxon>
        <taxon>Pseudomonadota</taxon>
        <taxon>Betaproteobacteria</taxon>
        <taxon>Burkholderiales</taxon>
        <taxon>Burkholderiaceae</taxon>
        <taxon>Paraburkholderia</taxon>
    </lineage>
</organism>
<proteinExistence type="inferred from homology"/>
<evidence type="ECO:0000256" key="6">
    <source>
        <dbReference type="SAM" id="SignalP"/>
    </source>
</evidence>
<accession>A0A6J5CHW4</accession>
<keyword evidence="3 6" id="KW-0732">Signal</keyword>
<keyword evidence="8" id="KW-1185">Reference proteome</keyword>
<protein>
    <recommendedName>
        <fullName evidence="9">Outer membrane scaffolding protein for murein synthesis (MipA/OmpV family)</fullName>
    </recommendedName>
</protein>
<evidence type="ECO:0000313" key="7">
    <source>
        <dbReference type="EMBL" id="CAB3737649.1"/>
    </source>
</evidence>
<reference evidence="7 8" key="1">
    <citation type="submission" date="2020-04" db="EMBL/GenBank/DDBJ databases">
        <authorList>
            <person name="De Canck E."/>
        </authorList>
    </citation>
    <scope>NUCLEOTIDE SEQUENCE [LARGE SCALE GENOMIC DNA]</scope>
    <source>
        <strain evidence="7 8">LMG 24238</strain>
    </source>
</reference>
<feature type="signal peptide" evidence="6">
    <location>
        <begin position="1"/>
        <end position="23"/>
    </location>
</feature>
<evidence type="ECO:0000256" key="3">
    <source>
        <dbReference type="ARBA" id="ARBA00022729"/>
    </source>
</evidence>
<dbReference type="InterPro" id="IPR010583">
    <property type="entry name" value="MipA"/>
</dbReference>
<evidence type="ECO:0000256" key="1">
    <source>
        <dbReference type="ARBA" id="ARBA00004442"/>
    </source>
</evidence>
<evidence type="ECO:0000256" key="5">
    <source>
        <dbReference type="ARBA" id="ARBA00023237"/>
    </source>
</evidence>